<organism evidence="10 11">
    <name type="scientific">Lachnellula suecica</name>
    <dbReference type="NCBI Taxonomy" id="602035"/>
    <lineage>
        <taxon>Eukaryota</taxon>
        <taxon>Fungi</taxon>
        <taxon>Dikarya</taxon>
        <taxon>Ascomycota</taxon>
        <taxon>Pezizomycotina</taxon>
        <taxon>Leotiomycetes</taxon>
        <taxon>Helotiales</taxon>
        <taxon>Lachnaceae</taxon>
        <taxon>Lachnellula</taxon>
    </lineage>
</organism>
<protein>
    <submittedName>
        <fullName evidence="10">Zinc finger protein</fullName>
    </submittedName>
</protein>
<evidence type="ECO:0000313" key="11">
    <source>
        <dbReference type="Proteomes" id="UP000469558"/>
    </source>
</evidence>
<keyword evidence="5" id="KW-0805">Transcription regulation</keyword>
<dbReference type="Proteomes" id="UP000469558">
    <property type="component" value="Unassembled WGS sequence"/>
</dbReference>
<evidence type="ECO:0000259" key="9">
    <source>
        <dbReference type="PROSITE" id="PS50157"/>
    </source>
</evidence>
<dbReference type="InterPro" id="IPR013087">
    <property type="entry name" value="Znf_C2H2_type"/>
</dbReference>
<dbReference type="AlphaFoldDB" id="A0A8T9BUF9"/>
<evidence type="ECO:0000256" key="1">
    <source>
        <dbReference type="ARBA" id="ARBA00004123"/>
    </source>
</evidence>
<evidence type="ECO:0000256" key="2">
    <source>
        <dbReference type="ARBA" id="ARBA00022723"/>
    </source>
</evidence>
<comment type="subcellular location">
    <subcellularLocation>
        <location evidence="1">Nucleus</location>
    </subcellularLocation>
</comment>
<feature type="domain" description="C2H2-type" evidence="9">
    <location>
        <begin position="178"/>
        <end position="202"/>
    </location>
</feature>
<dbReference type="OrthoDB" id="2687452at2759"/>
<keyword evidence="7" id="KW-0539">Nucleus</keyword>
<reference evidence="10 11" key="1">
    <citation type="submission" date="2018-05" db="EMBL/GenBank/DDBJ databases">
        <title>Genome sequencing and assembly of the regulated plant pathogen Lachnellula willkommii and related sister species for the development of diagnostic species identification markers.</title>
        <authorList>
            <person name="Giroux E."/>
            <person name="Bilodeau G."/>
        </authorList>
    </citation>
    <scope>NUCLEOTIDE SEQUENCE [LARGE SCALE GENOMIC DNA]</scope>
    <source>
        <strain evidence="10 11">CBS 268.59</strain>
    </source>
</reference>
<evidence type="ECO:0000256" key="8">
    <source>
        <dbReference type="PROSITE-ProRule" id="PRU00042"/>
    </source>
</evidence>
<evidence type="ECO:0000256" key="4">
    <source>
        <dbReference type="ARBA" id="ARBA00022833"/>
    </source>
</evidence>
<evidence type="ECO:0000256" key="5">
    <source>
        <dbReference type="ARBA" id="ARBA00023015"/>
    </source>
</evidence>
<dbReference type="Gene3D" id="3.30.160.60">
    <property type="entry name" value="Classic Zinc Finger"/>
    <property type="match status" value="2"/>
</dbReference>
<keyword evidence="6" id="KW-0804">Transcription</keyword>
<dbReference type="PROSITE" id="PS50157">
    <property type="entry name" value="ZINC_FINGER_C2H2_2"/>
    <property type="match status" value="1"/>
</dbReference>
<dbReference type="InterPro" id="IPR051061">
    <property type="entry name" value="Zinc_finger_trans_reg"/>
</dbReference>
<dbReference type="EMBL" id="QGMK01002079">
    <property type="protein sequence ID" value="TVY60844.1"/>
    <property type="molecule type" value="Genomic_DNA"/>
</dbReference>
<dbReference type="SMART" id="SM00355">
    <property type="entry name" value="ZnF_C2H2"/>
    <property type="match status" value="6"/>
</dbReference>
<evidence type="ECO:0000256" key="3">
    <source>
        <dbReference type="ARBA" id="ARBA00022771"/>
    </source>
</evidence>
<keyword evidence="11" id="KW-1185">Reference proteome</keyword>
<name>A0A8T9BUF9_9HELO</name>
<dbReference type="PROSITE" id="PS00028">
    <property type="entry name" value="ZINC_FINGER_C2H2_1"/>
    <property type="match status" value="2"/>
</dbReference>
<evidence type="ECO:0000256" key="6">
    <source>
        <dbReference type="ARBA" id="ARBA00023163"/>
    </source>
</evidence>
<sequence length="421" mass="48672">MSEPPHQIEVDFDYWMNMDLVDACFDPMHDGMGLDRNRKPAPFGVRLNTLQSPIASSLPASFEKELDPAFGLDNTFSDIFEQSVPKSDEKALMNTTQDVAQTEVQNTSKEFVPTCHTCGFRWDFTYQLDRHAKATKHLAWPCLSTACNRSFISSRERDAHQQTPHTNGHGRTITLTPFDCVECSESLSSKADLLRHSKETQHQPYSCECGALFSRLDVLNRHLDSLGTEEPKYPCTYCRRHRGMNGFRRRDHLNQHIRNYHHLEIDEGSAESSASRLTFFFPVCTHVECPHYRDESFKTLPRSTQDARKPFQSRGAYTTHMRNEHNECPFPCDIQGCDRVGRRGYFREKDMIKHRREAHPDSSPYQVSAREMKYHCPAPDCNSVLDPSSLQYHNCLWNEKKWEPKDNIMNESSEILLDGEE</sequence>
<keyword evidence="3 8" id="KW-0863">Zinc-finger</keyword>
<dbReference type="GO" id="GO:0005634">
    <property type="term" value="C:nucleus"/>
    <property type="evidence" value="ECO:0007669"/>
    <property type="project" value="UniProtKB-SubCell"/>
</dbReference>
<evidence type="ECO:0000256" key="7">
    <source>
        <dbReference type="ARBA" id="ARBA00023242"/>
    </source>
</evidence>
<gene>
    <name evidence="10" type="primary">ZNF25</name>
    <name evidence="10" type="ORF">LSUE1_G007730</name>
</gene>
<accession>A0A8T9BUF9</accession>
<keyword evidence="2" id="KW-0479">Metal-binding</keyword>
<proteinExistence type="predicted"/>
<keyword evidence="4" id="KW-0862">Zinc</keyword>
<dbReference type="GO" id="GO:0008270">
    <property type="term" value="F:zinc ion binding"/>
    <property type="evidence" value="ECO:0007669"/>
    <property type="project" value="UniProtKB-KW"/>
</dbReference>
<dbReference type="PANTHER" id="PTHR46179:SF13">
    <property type="entry name" value="C2H2-TYPE DOMAIN-CONTAINING PROTEIN"/>
    <property type="match status" value="1"/>
</dbReference>
<dbReference type="GO" id="GO:0006357">
    <property type="term" value="P:regulation of transcription by RNA polymerase II"/>
    <property type="evidence" value="ECO:0007669"/>
    <property type="project" value="TreeGrafter"/>
</dbReference>
<comment type="caution">
    <text evidence="10">The sequence shown here is derived from an EMBL/GenBank/DDBJ whole genome shotgun (WGS) entry which is preliminary data.</text>
</comment>
<dbReference type="PANTHER" id="PTHR46179">
    <property type="entry name" value="ZINC FINGER PROTEIN"/>
    <property type="match status" value="1"/>
</dbReference>
<evidence type="ECO:0000313" key="10">
    <source>
        <dbReference type="EMBL" id="TVY60844.1"/>
    </source>
</evidence>